<proteinExistence type="predicted"/>
<dbReference type="Proteomes" id="UP001283361">
    <property type="component" value="Unassembled WGS sequence"/>
</dbReference>
<dbReference type="AlphaFoldDB" id="A0AAE1B0Z1"/>
<accession>A0AAE1B0Z1</accession>
<dbReference type="EMBL" id="JAWDGP010000750">
    <property type="protein sequence ID" value="KAK3797568.1"/>
    <property type="molecule type" value="Genomic_DNA"/>
</dbReference>
<keyword evidence="2" id="KW-1185">Reference proteome</keyword>
<protein>
    <submittedName>
        <fullName evidence="1">Uncharacterized protein</fullName>
    </submittedName>
</protein>
<evidence type="ECO:0000313" key="2">
    <source>
        <dbReference type="Proteomes" id="UP001283361"/>
    </source>
</evidence>
<gene>
    <name evidence="1" type="ORF">RRG08_054596</name>
</gene>
<comment type="caution">
    <text evidence="1">The sequence shown here is derived from an EMBL/GenBank/DDBJ whole genome shotgun (WGS) entry which is preliminary data.</text>
</comment>
<sequence>MSTVVDVMQQMQRQMNGPSMMYPDHLCPSVRILKRDVSRKTPVVSAPGIQSLPLNLCTTQANWTVRKLFLLRGFSSLASSLNQSRLSGSRMSMSRHYPR</sequence>
<organism evidence="1 2">
    <name type="scientific">Elysia crispata</name>
    <name type="common">lettuce slug</name>
    <dbReference type="NCBI Taxonomy" id="231223"/>
    <lineage>
        <taxon>Eukaryota</taxon>
        <taxon>Metazoa</taxon>
        <taxon>Spiralia</taxon>
        <taxon>Lophotrochozoa</taxon>
        <taxon>Mollusca</taxon>
        <taxon>Gastropoda</taxon>
        <taxon>Heterobranchia</taxon>
        <taxon>Euthyneura</taxon>
        <taxon>Panpulmonata</taxon>
        <taxon>Sacoglossa</taxon>
        <taxon>Placobranchoidea</taxon>
        <taxon>Plakobranchidae</taxon>
        <taxon>Elysia</taxon>
    </lineage>
</organism>
<name>A0AAE1B0Z1_9GAST</name>
<reference evidence="1" key="1">
    <citation type="journal article" date="2023" name="G3 (Bethesda)">
        <title>A reference genome for the long-term kleptoplast-retaining sea slug Elysia crispata morphotype clarki.</title>
        <authorList>
            <person name="Eastman K.E."/>
            <person name="Pendleton A.L."/>
            <person name="Shaikh M.A."/>
            <person name="Suttiyut T."/>
            <person name="Ogas R."/>
            <person name="Tomko P."/>
            <person name="Gavelis G."/>
            <person name="Widhalm J.R."/>
            <person name="Wisecaver J.H."/>
        </authorList>
    </citation>
    <scope>NUCLEOTIDE SEQUENCE</scope>
    <source>
        <strain evidence="1">ECLA1</strain>
    </source>
</reference>
<evidence type="ECO:0000313" key="1">
    <source>
        <dbReference type="EMBL" id="KAK3797568.1"/>
    </source>
</evidence>